<protein>
    <recommendedName>
        <fullName evidence="4">Phage holin family protein</fullName>
    </recommendedName>
</protein>
<evidence type="ECO:0000313" key="3">
    <source>
        <dbReference type="Proteomes" id="UP000011021"/>
    </source>
</evidence>
<dbReference type="AlphaFoldDB" id="E7S033"/>
<feature type="transmembrane region" description="Helical" evidence="1">
    <location>
        <begin position="78"/>
        <end position="97"/>
    </location>
</feature>
<dbReference type="EMBL" id="AEQP01000022">
    <property type="protein sequence ID" value="EFV94182.1"/>
    <property type="molecule type" value="Genomic_DNA"/>
</dbReference>
<sequence length="136" mass="15144">MLGKLLEPRIRRMKRTAADLVAGLDDRSRLLALELGTESRWLAKLVGTSLAAGVVAIICLVWLMATLVALAWDTPWRLHALGIAAGFWVILSLALVLRIRSLLKGHPEPFPLSRQVLADDLRSLKEDLERERNSES</sequence>
<keyword evidence="1" id="KW-0812">Transmembrane</keyword>
<gene>
    <name evidence="2" type="ORF">HMPREF0551_2297</name>
</gene>
<dbReference type="Proteomes" id="UP000011021">
    <property type="component" value="Unassembled WGS sequence"/>
</dbReference>
<dbReference type="InterPro" id="IPR009937">
    <property type="entry name" value="Phage_holin_3_6"/>
</dbReference>
<evidence type="ECO:0000313" key="2">
    <source>
        <dbReference type="EMBL" id="EFV94182.1"/>
    </source>
</evidence>
<dbReference type="Pfam" id="PF07332">
    <property type="entry name" value="Phage_holin_3_6"/>
    <property type="match status" value="1"/>
</dbReference>
<keyword evidence="1" id="KW-0472">Membrane</keyword>
<organism evidence="2 3">
    <name type="scientific">Lautropia mirabilis ATCC 51599</name>
    <dbReference type="NCBI Taxonomy" id="887898"/>
    <lineage>
        <taxon>Bacteria</taxon>
        <taxon>Pseudomonadati</taxon>
        <taxon>Pseudomonadota</taxon>
        <taxon>Betaproteobacteria</taxon>
        <taxon>Burkholderiales</taxon>
        <taxon>Burkholderiaceae</taxon>
        <taxon>Lautropia</taxon>
    </lineage>
</organism>
<keyword evidence="1" id="KW-1133">Transmembrane helix</keyword>
<proteinExistence type="predicted"/>
<evidence type="ECO:0008006" key="4">
    <source>
        <dbReference type="Google" id="ProtNLM"/>
    </source>
</evidence>
<dbReference type="HOGENOM" id="CLU_1872846_0_0_4"/>
<keyword evidence="3" id="KW-1185">Reference proteome</keyword>
<evidence type="ECO:0000256" key="1">
    <source>
        <dbReference type="SAM" id="Phobius"/>
    </source>
</evidence>
<feature type="transmembrane region" description="Helical" evidence="1">
    <location>
        <begin position="50"/>
        <end position="72"/>
    </location>
</feature>
<comment type="caution">
    <text evidence="2">The sequence shown here is derived from an EMBL/GenBank/DDBJ whole genome shotgun (WGS) entry which is preliminary data.</text>
</comment>
<name>E7S033_9BURK</name>
<accession>E7S033</accession>
<reference evidence="2 3" key="1">
    <citation type="submission" date="2010-12" db="EMBL/GenBank/DDBJ databases">
        <authorList>
            <person name="Muzny D."/>
            <person name="Qin X."/>
            <person name="Deng J."/>
            <person name="Jiang H."/>
            <person name="Liu Y."/>
            <person name="Qu J."/>
            <person name="Song X.-Z."/>
            <person name="Zhang L."/>
            <person name="Thornton R."/>
            <person name="Coyle M."/>
            <person name="Francisco L."/>
            <person name="Jackson L."/>
            <person name="Javaid M."/>
            <person name="Korchina V."/>
            <person name="Kovar C."/>
            <person name="Mata R."/>
            <person name="Mathew T."/>
            <person name="Ngo R."/>
            <person name="Nguyen L."/>
            <person name="Nguyen N."/>
            <person name="Okwuonu G."/>
            <person name="Ongeri F."/>
            <person name="Pham C."/>
            <person name="Simmons D."/>
            <person name="Wilczek-Boney K."/>
            <person name="Hale W."/>
            <person name="Jakkamsetti A."/>
            <person name="Pham P."/>
            <person name="Ruth R."/>
            <person name="San Lucas F."/>
            <person name="Warren J."/>
            <person name="Zhang J."/>
            <person name="Zhao Z."/>
            <person name="Zhou C."/>
            <person name="Zhu D."/>
            <person name="Lee S."/>
            <person name="Bess C."/>
            <person name="Blankenburg K."/>
            <person name="Forbes L."/>
            <person name="Fu Q."/>
            <person name="Gubbala S."/>
            <person name="Hirani K."/>
            <person name="Jayaseelan J.C."/>
            <person name="Lara F."/>
            <person name="Munidasa M."/>
            <person name="Palculict T."/>
            <person name="Patil S."/>
            <person name="Pu L.-L."/>
            <person name="Saada N."/>
            <person name="Tang L."/>
            <person name="Weissenberger G."/>
            <person name="Zhu Y."/>
            <person name="Hemphill L."/>
            <person name="Shang Y."/>
            <person name="Youmans B."/>
            <person name="Ayvaz T."/>
            <person name="Ross M."/>
            <person name="Santibanez J."/>
            <person name="Aqrawi P."/>
            <person name="Gross S."/>
            <person name="Joshi V."/>
            <person name="Fowler G."/>
            <person name="Nazareth L."/>
            <person name="Reid J."/>
            <person name="Worley K."/>
            <person name="Petrosino J."/>
            <person name="Highlander S."/>
            <person name="Gibbs R."/>
        </authorList>
    </citation>
    <scope>NUCLEOTIDE SEQUENCE [LARGE SCALE GENOMIC DNA]</scope>
    <source>
        <strain evidence="2 3">ATCC 51599</strain>
    </source>
</reference>